<evidence type="ECO:0000256" key="1">
    <source>
        <dbReference type="ARBA" id="ARBA00022741"/>
    </source>
</evidence>
<dbReference type="SUPFAM" id="SSF52540">
    <property type="entry name" value="P-loop containing nucleoside triphosphate hydrolases"/>
    <property type="match status" value="1"/>
</dbReference>
<gene>
    <name evidence="3" type="ORF">DC3_10580</name>
</gene>
<protein>
    <submittedName>
        <fullName evidence="3">HDIG domain-containing protein</fullName>
    </submittedName>
</protein>
<sequence>MNTPLNSIYAKQVQRCVEQLRSGKEVQFPEWKEALSPFLDWLHQLDVTPQDRLWHKEGSVDIHTSMVLQQMYRILEHEAFTPHEQLVLVLAAVLHDIGKAKATRVRDGRIVSPGHAMMGRDHIALRLRSAGFSGELVRTVMGLVGHHHDPKHLITQGAPERAFRRLARITDVRLLYWLEQADLRGRIADDLEEQLEWLDLFKLQCEEYNLWEHDPYQDWLKPLRDFEPYIQQSAVLDYEEGHIYSPEEAIARSFQWRNRPSELLILCGLSGSGKSTWAHEHFPDTEIISMDDLREDLSGDRGDQSINGQVWQQAREQLKKALREGRQVIWDATNIRRLSRERLINIGLDYHAWVKLVVFHTAPEVALRQNSLREHAVPAGVIASQIEGFQFPEVYEGHEVVFVE</sequence>
<evidence type="ECO:0000313" key="4">
    <source>
        <dbReference type="Proteomes" id="UP000321306"/>
    </source>
</evidence>
<keyword evidence="1" id="KW-0547">Nucleotide-binding</keyword>
<feature type="domain" description="HD" evidence="2">
    <location>
        <begin position="61"/>
        <end position="169"/>
    </location>
</feature>
<dbReference type="RefSeq" id="WP_186815827.1">
    <property type="nucleotide sequence ID" value="NZ_BJXB01000003.1"/>
</dbReference>
<dbReference type="InterPro" id="IPR027417">
    <property type="entry name" value="P-loop_NTPase"/>
</dbReference>
<accession>A0A511MXY1</accession>
<name>A0A511MXY1_DEIC1</name>
<dbReference type="Pfam" id="PF13671">
    <property type="entry name" value="AAA_33"/>
    <property type="match status" value="1"/>
</dbReference>
<dbReference type="PANTHER" id="PTHR47545:SF1">
    <property type="entry name" value="MULTIFUNCTIONAL CCA PROTEIN"/>
    <property type="match status" value="1"/>
</dbReference>
<keyword evidence="4" id="KW-1185">Reference proteome</keyword>
<dbReference type="PANTHER" id="PTHR47545">
    <property type="entry name" value="MULTIFUNCTIONAL CCA PROTEIN"/>
    <property type="match status" value="1"/>
</dbReference>
<dbReference type="Proteomes" id="UP000321306">
    <property type="component" value="Unassembled WGS sequence"/>
</dbReference>
<comment type="caution">
    <text evidence="3">The sequence shown here is derived from an EMBL/GenBank/DDBJ whole genome shotgun (WGS) entry which is preliminary data.</text>
</comment>
<evidence type="ECO:0000259" key="2">
    <source>
        <dbReference type="Pfam" id="PF01966"/>
    </source>
</evidence>
<dbReference type="Gene3D" id="3.40.50.300">
    <property type="entry name" value="P-loop containing nucleotide triphosphate hydrolases"/>
    <property type="match status" value="1"/>
</dbReference>
<dbReference type="GO" id="GO:0000166">
    <property type="term" value="F:nucleotide binding"/>
    <property type="evidence" value="ECO:0007669"/>
    <property type="project" value="UniProtKB-KW"/>
</dbReference>
<dbReference type="Gene3D" id="1.10.3210.10">
    <property type="entry name" value="Hypothetical protein af1432"/>
    <property type="match status" value="1"/>
</dbReference>
<dbReference type="InterPro" id="IPR050124">
    <property type="entry name" value="tRNA_CCA-adding_enzyme"/>
</dbReference>
<dbReference type="EMBL" id="BJXB01000003">
    <property type="protein sequence ID" value="GEM45423.1"/>
    <property type="molecule type" value="Genomic_DNA"/>
</dbReference>
<reference evidence="3 4" key="1">
    <citation type="submission" date="2019-07" db="EMBL/GenBank/DDBJ databases">
        <title>Whole genome shotgun sequence of Deinococcus cellulosilyticus NBRC 106333.</title>
        <authorList>
            <person name="Hosoyama A."/>
            <person name="Uohara A."/>
            <person name="Ohji S."/>
            <person name="Ichikawa N."/>
        </authorList>
    </citation>
    <scope>NUCLEOTIDE SEQUENCE [LARGE SCALE GENOMIC DNA]</scope>
    <source>
        <strain evidence="3 4">NBRC 106333</strain>
    </source>
</reference>
<organism evidence="3 4">
    <name type="scientific">Deinococcus cellulosilyticus (strain DSM 18568 / NBRC 106333 / KACC 11606 / 5516J-15)</name>
    <dbReference type="NCBI Taxonomy" id="1223518"/>
    <lineage>
        <taxon>Bacteria</taxon>
        <taxon>Thermotogati</taxon>
        <taxon>Deinococcota</taxon>
        <taxon>Deinococci</taxon>
        <taxon>Deinococcales</taxon>
        <taxon>Deinococcaceae</taxon>
        <taxon>Deinococcus</taxon>
    </lineage>
</organism>
<proteinExistence type="predicted"/>
<dbReference type="CDD" id="cd00077">
    <property type="entry name" value="HDc"/>
    <property type="match status" value="1"/>
</dbReference>
<dbReference type="Pfam" id="PF01966">
    <property type="entry name" value="HD"/>
    <property type="match status" value="1"/>
</dbReference>
<evidence type="ECO:0000313" key="3">
    <source>
        <dbReference type="EMBL" id="GEM45423.1"/>
    </source>
</evidence>
<dbReference type="InterPro" id="IPR006674">
    <property type="entry name" value="HD_domain"/>
</dbReference>
<dbReference type="InterPro" id="IPR003607">
    <property type="entry name" value="HD/PDEase_dom"/>
</dbReference>
<dbReference type="AlphaFoldDB" id="A0A511MXY1"/>
<dbReference type="SUPFAM" id="SSF109604">
    <property type="entry name" value="HD-domain/PDEase-like"/>
    <property type="match status" value="1"/>
</dbReference>